<organism evidence="1 2">
    <name type="scientific">Aliirhizobium smilacinae</name>
    <dbReference type="NCBI Taxonomy" id="1395944"/>
    <lineage>
        <taxon>Bacteria</taxon>
        <taxon>Pseudomonadati</taxon>
        <taxon>Pseudomonadota</taxon>
        <taxon>Alphaproteobacteria</taxon>
        <taxon>Hyphomicrobiales</taxon>
        <taxon>Rhizobiaceae</taxon>
        <taxon>Aliirhizobium</taxon>
    </lineage>
</organism>
<dbReference type="OrthoDB" id="8227879at2"/>
<sequence>MGQAKQNKKLLDGWKDTLSLDERIVFDVAFRLHNNVIKPRNATGMCYHSVFFLYLYLKEKHRITASPVIAYVNDGTDDIFISHAWLEFNGKRTDVSLAVTDPRIGTAGQLIILDRVFKSGHEYGYFLEIPEAGLRQNEALRLAGMRALLEHKEKEHATMLKRVNDDDAIRSYLDAEPNGFDYQKMATLI</sequence>
<accession>A0A5C4X8S0</accession>
<keyword evidence="2" id="KW-1185">Reference proteome</keyword>
<dbReference type="EMBL" id="VDMN01000011">
    <property type="protein sequence ID" value="TNM59853.1"/>
    <property type="molecule type" value="Genomic_DNA"/>
</dbReference>
<dbReference type="RefSeq" id="WP_139679378.1">
    <property type="nucleotide sequence ID" value="NZ_VDMN01000011.1"/>
</dbReference>
<evidence type="ECO:0000313" key="1">
    <source>
        <dbReference type="EMBL" id="TNM59853.1"/>
    </source>
</evidence>
<evidence type="ECO:0000313" key="2">
    <source>
        <dbReference type="Proteomes" id="UP000311605"/>
    </source>
</evidence>
<proteinExistence type="predicted"/>
<dbReference type="Proteomes" id="UP000311605">
    <property type="component" value="Unassembled WGS sequence"/>
</dbReference>
<dbReference type="AlphaFoldDB" id="A0A5C4X8S0"/>
<comment type="caution">
    <text evidence="1">The sequence shown here is derived from an EMBL/GenBank/DDBJ whole genome shotgun (WGS) entry which is preliminary data.</text>
</comment>
<gene>
    <name evidence="1" type="ORF">FHP24_27145</name>
</gene>
<protein>
    <submittedName>
        <fullName evidence="1">Uncharacterized protein</fullName>
    </submittedName>
</protein>
<reference evidence="1 2" key="1">
    <citation type="submission" date="2019-06" db="EMBL/GenBank/DDBJ databases">
        <title>The draft genome of Rhizobium smilacinae PTYR-5.</title>
        <authorList>
            <person name="Liu L."/>
            <person name="Li L."/>
            <person name="Zhang X."/>
        </authorList>
    </citation>
    <scope>NUCLEOTIDE SEQUENCE [LARGE SCALE GENOMIC DNA]</scope>
    <source>
        <strain evidence="1 2">PTYR-5</strain>
    </source>
</reference>
<name>A0A5C4X8S0_9HYPH</name>